<evidence type="ECO:0000313" key="3">
    <source>
        <dbReference type="Proteomes" id="UP000053660"/>
    </source>
</evidence>
<gene>
    <name evidence="2" type="ORF">OESDEN_06732</name>
</gene>
<protein>
    <recommendedName>
        <fullName evidence="1">Peptidase M13 N-terminal domain-containing protein</fullName>
    </recommendedName>
</protein>
<dbReference type="InterPro" id="IPR042089">
    <property type="entry name" value="Peptidase_M13_dom_2"/>
</dbReference>
<accession>A0A0B1T7X9</accession>
<dbReference type="SUPFAM" id="SSF55486">
    <property type="entry name" value="Metalloproteases ('zincins'), catalytic domain"/>
    <property type="match status" value="1"/>
</dbReference>
<sequence>MNWTSANANGKYVMDSINRIAAGEQGFLDQTQFPFYMLYQNQPVKSFPNRVGMGYLLGYPAGLEGVASLVTPYVDTNWKDPHGSDGYAYFIDQPSTLLPYTYHVNAWDIYHQVMVNSIVGTMNVLASTQKMLLNQDTLLQDALDIVAFDHLLALSYSTDDDTRRQFDRSYNPMTISQLSATYPNISWHTFVPEATGAAQQVLGKLLGDPNYKYIVMEPGKLQMLNDMLGNPNCKRSLVLR</sequence>
<dbReference type="GO" id="GO:0006508">
    <property type="term" value="P:proteolysis"/>
    <property type="evidence" value="ECO:0007669"/>
    <property type="project" value="InterPro"/>
</dbReference>
<feature type="domain" description="Peptidase M13 N-terminal" evidence="1">
    <location>
        <begin position="64"/>
        <end position="230"/>
    </location>
</feature>
<name>A0A0B1T7X9_OESDE</name>
<dbReference type="Pfam" id="PF05649">
    <property type="entry name" value="Peptidase_M13_N"/>
    <property type="match status" value="1"/>
</dbReference>
<dbReference type="AlphaFoldDB" id="A0A0B1T7X9"/>
<reference evidence="2 3" key="1">
    <citation type="submission" date="2014-03" db="EMBL/GenBank/DDBJ databases">
        <title>Draft genome of the hookworm Oesophagostomum dentatum.</title>
        <authorList>
            <person name="Mitreva M."/>
        </authorList>
    </citation>
    <scope>NUCLEOTIDE SEQUENCE [LARGE SCALE GENOMIC DNA]</scope>
    <source>
        <strain evidence="2 3">OD-Hann</strain>
    </source>
</reference>
<dbReference type="Gene3D" id="1.10.1380.10">
    <property type="entry name" value="Neutral endopeptidase , domain2"/>
    <property type="match status" value="1"/>
</dbReference>
<dbReference type="InterPro" id="IPR008753">
    <property type="entry name" value="Peptidase_M13_N"/>
</dbReference>
<organism evidence="2 3">
    <name type="scientific">Oesophagostomum dentatum</name>
    <name type="common">Nodular worm</name>
    <dbReference type="NCBI Taxonomy" id="61180"/>
    <lineage>
        <taxon>Eukaryota</taxon>
        <taxon>Metazoa</taxon>
        <taxon>Ecdysozoa</taxon>
        <taxon>Nematoda</taxon>
        <taxon>Chromadorea</taxon>
        <taxon>Rhabditida</taxon>
        <taxon>Rhabditina</taxon>
        <taxon>Rhabditomorpha</taxon>
        <taxon>Strongyloidea</taxon>
        <taxon>Strongylidae</taxon>
        <taxon>Oesophagostomum</taxon>
    </lineage>
</organism>
<evidence type="ECO:0000313" key="2">
    <source>
        <dbReference type="EMBL" id="KHJ93364.1"/>
    </source>
</evidence>
<dbReference type="OrthoDB" id="5854821at2759"/>
<dbReference type="EMBL" id="KN550807">
    <property type="protein sequence ID" value="KHJ93364.1"/>
    <property type="molecule type" value="Genomic_DNA"/>
</dbReference>
<evidence type="ECO:0000259" key="1">
    <source>
        <dbReference type="Pfam" id="PF05649"/>
    </source>
</evidence>
<dbReference type="Proteomes" id="UP000053660">
    <property type="component" value="Unassembled WGS sequence"/>
</dbReference>
<keyword evidence="3" id="KW-1185">Reference proteome</keyword>
<proteinExistence type="predicted"/>